<organism evidence="3">
    <name type="scientific">Thrips palmi</name>
    <name type="common">Melon thrips</name>
    <dbReference type="NCBI Taxonomy" id="161013"/>
    <lineage>
        <taxon>Eukaryota</taxon>
        <taxon>Metazoa</taxon>
        <taxon>Ecdysozoa</taxon>
        <taxon>Arthropoda</taxon>
        <taxon>Hexapoda</taxon>
        <taxon>Insecta</taxon>
        <taxon>Pterygota</taxon>
        <taxon>Neoptera</taxon>
        <taxon>Paraneoptera</taxon>
        <taxon>Thysanoptera</taxon>
        <taxon>Terebrantia</taxon>
        <taxon>Thripoidea</taxon>
        <taxon>Thripidae</taxon>
        <taxon>Thrips</taxon>
    </lineage>
</organism>
<name>A0A6P8ZYM0_THRPL</name>
<keyword evidence="1" id="KW-0472">Membrane</keyword>
<keyword evidence="2" id="KW-1185">Reference proteome</keyword>
<reference evidence="3" key="1">
    <citation type="submission" date="2025-08" db="UniProtKB">
        <authorList>
            <consortium name="RefSeq"/>
        </authorList>
    </citation>
    <scope>IDENTIFICATION</scope>
    <source>
        <tissue evidence="3">Total insect</tissue>
    </source>
</reference>
<dbReference type="InParanoid" id="A0A6P8ZYM0"/>
<dbReference type="PANTHER" id="PTHR37159:SF1">
    <property type="entry name" value="GH11867P"/>
    <property type="match status" value="1"/>
</dbReference>
<dbReference type="KEGG" id="tpal:117650739"/>
<evidence type="ECO:0000313" key="2">
    <source>
        <dbReference type="Proteomes" id="UP000515158"/>
    </source>
</evidence>
<dbReference type="RefSeq" id="XP_034250225.1">
    <property type="nucleotide sequence ID" value="XM_034394334.1"/>
</dbReference>
<keyword evidence="1" id="KW-0812">Transmembrane</keyword>
<protein>
    <submittedName>
        <fullName evidence="3">Uncharacterized protein LOC117650739</fullName>
    </submittedName>
</protein>
<dbReference type="Proteomes" id="UP000515158">
    <property type="component" value="Unplaced"/>
</dbReference>
<sequence>MGFKSGRKDSSARPVDDGDELLRQLVSSLENEAPYVYLEKDNHDQGLAQTQNGLPPWFDEERFKRGVETFEKNIFLMFTGKMAGLLTLLAVPTIVKVLVLTKKSEEPVKAFRRYVDTIRHMLFWYRSSLKDPKSLSHESLAVVRGHHLRGAAAARRAGLPGISQLDLVLTQFAFCGIAVVRRKLLHLDASDQDVLDFMHVWRTLGCLIGIQDRFNICQFDYDISATDGVLEEVCTRWLGPALLSPPPEFAQMSHALLEGSWCIMPVLEYSSFLNFTQELIGIPQPQRTEPPNSYSSSLLYLLHIVPSTMNWPIIGKFIRMYHNANMHFSLYMSTYHPLLAWYSFPRNTTTQYKILVPNEA</sequence>
<dbReference type="PANTHER" id="PTHR37159">
    <property type="entry name" value="GH11867P"/>
    <property type="match status" value="1"/>
</dbReference>
<dbReference type="AlphaFoldDB" id="A0A6P8ZYM0"/>
<evidence type="ECO:0000313" key="3">
    <source>
        <dbReference type="RefSeq" id="XP_034250225.1"/>
    </source>
</evidence>
<dbReference type="GeneID" id="117650739"/>
<proteinExistence type="predicted"/>
<feature type="transmembrane region" description="Helical" evidence="1">
    <location>
        <begin position="74"/>
        <end position="95"/>
    </location>
</feature>
<gene>
    <name evidence="3" type="primary">LOC117650739</name>
</gene>
<evidence type="ECO:0000256" key="1">
    <source>
        <dbReference type="SAM" id="Phobius"/>
    </source>
</evidence>
<keyword evidence="1" id="KW-1133">Transmembrane helix</keyword>
<dbReference type="OrthoDB" id="6361347at2759"/>
<accession>A0A6P8ZYM0</accession>